<dbReference type="EMBL" id="JADCUA010000008">
    <property type="protein sequence ID" value="KAH9837833.1"/>
    <property type="molecule type" value="Genomic_DNA"/>
</dbReference>
<gene>
    <name evidence="2" type="ORF">C8Q71DRAFT_563660</name>
</gene>
<dbReference type="PANTHER" id="PTHR21310">
    <property type="entry name" value="AMINOGLYCOSIDE PHOSPHOTRANSFERASE-RELATED-RELATED"/>
    <property type="match status" value="1"/>
</dbReference>
<organism evidence="2 3">
    <name type="scientific">Rhodofomes roseus</name>
    <dbReference type="NCBI Taxonomy" id="34475"/>
    <lineage>
        <taxon>Eukaryota</taxon>
        <taxon>Fungi</taxon>
        <taxon>Dikarya</taxon>
        <taxon>Basidiomycota</taxon>
        <taxon>Agaricomycotina</taxon>
        <taxon>Agaricomycetes</taxon>
        <taxon>Polyporales</taxon>
        <taxon>Rhodofomes</taxon>
    </lineage>
</organism>
<dbReference type="Gene3D" id="3.90.1200.10">
    <property type="match status" value="1"/>
</dbReference>
<keyword evidence="3" id="KW-1185">Reference proteome</keyword>
<dbReference type="InterPro" id="IPR002575">
    <property type="entry name" value="Aminoglycoside_PTrfase"/>
</dbReference>
<protein>
    <submittedName>
        <fullName evidence="2">Aminoglycoside phosphotransferase</fullName>
    </submittedName>
</protein>
<reference evidence="2 3" key="1">
    <citation type="journal article" date="2021" name="Environ. Microbiol.">
        <title>Gene family expansions and transcriptome signatures uncover fungal adaptations to wood decay.</title>
        <authorList>
            <person name="Hage H."/>
            <person name="Miyauchi S."/>
            <person name="Viragh M."/>
            <person name="Drula E."/>
            <person name="Min B."/>
            <person name="Chaduli D."/>
            <person name="Navarro D."/>
            <person name="Favel A."/>
            <person name="Norest M."/>
            <person name="Lesage-Meessen L."/>
            <person name="Balint B."/>
            <person name="Merenyi Z."/>
            <person name="de Eugenio L."/>
            <person name="Morin E."/>
            <person name="Martinez A.T."/>
            <person name="Baldrian P."/>
            <person name="Stursova M."/>
            <person name="Martinez M.J."/>
            <person name="Novotny C."/>
            <person name="Magnuson J.K."/>
            <person name="Spatafora J.W."/>
            <person name="Maurice S."/>
            <person name="Pangilinan J."/>
            <person name="Andreopoulos W."/>
            <person name="LaButti K."/>
            <person name="Hundley H."/>
            <person name="Na H."/>
            <person name="Kuo A."/>
            <person name="Barry K."/>
            <person name="Lipzen A."/>
            <person name="Henrissat B."/>
            <person name="Riley R."/>
            <person name="Ahrendt S."/>
            <person name="Nagy L.G."/>
            <person name="Grigoriev I.V."/>
            <person name="Martin F."/>
            <person name="Rosso M.N."/>
        </authorList>
    </citation>
    <scope>NUCLEOTIDE SEQUENCE [LARGE SCALE GENOMIC DNA]</scope>
    <source>
        <strain evidence="2 3">CIRM-BRFM 1785</strain>
    </source>
</reference>
<evidence type="ECO:0000313" key="3">
    <source>
        <dbReference type="Proteomes" id="UP000814176"/>
    </source>
</evidence>
<proteinExistence type="predicted"/>
<dbReference type="Proteomes" id="UP000814176">
    <property type="component" value="Unassembled WGS sequence"/>
</dbReference>
<dbReference type="RefSeq" id="XP_047779871.1">
    <property type="nucleotide sequence ID" value="XM_047919385.1"/>
</dbReference>
<dbReference type="SUPFAM" id="SSF56112">
    <property type="entry name" value="Protein kinase-like (PK-like)"/>
    <property type="match status" value="1"/>
</dbReference>
<dbReference type="InterPro" id="IPR011009">
    <property type="entry name" value="Kinase-like_dom_sf"/>
</dbReference>
<evidence type="ECO:0000313" key="2">
    <source>
        <dbReference type="EMBL" id="KAH9837833.1"/>
    </source>
</evidence>
<dbReference type="InterPro" id="IPR051678">
    <property type="entry name" value="AGP_Transferase"/>
</dbReference>
<evidence type="ECO:0000259" key="1">
    <source>
        <dbReference type="Pfam" id="PF01636"/>
    </source>
</evidence>
<dbReference type="GeneID" id="72000117"/>
<feature type="domain" description="Aminoglycoside phosphotransferase" evidence="1">
    <location>
        <begin position="63"/>
        <end position="257"/>
    </location>
</feature>
<sequence>MVQQTGGSESRPKFELARITWPTLPSLPLAPMLFNVGARRLYKYSSTANLKMGTDEREGVMTALARSILGPIVPEVLGVITISNPPPERHGLLLARQPGTPLITLWSSLSSMQRGEVKGRLCDLMLRMRRCRFSYYGRPGGLPYTTKTECGVTQHTFCTTRAEWDESRIQALRAVAPTLGVDEPRRLALEQVQRETTCDDRPVLTHGDLSDRNILVDPDTLEVTGFIDWETANIMPAYTEYVLARLSNGHQSAWRRELLDVLKDVLRMEIQDKMAQGTTAEAVDRKEREQKYDRTLEAWNNLVNVERTAHEYGDDCSWTFEDSFQ</sequence>
<name>A0ABQ8KK13_9APHY</name>
<dbReference type="Pfam" id="PF01636">
    <property type="entry name" value="APH"/>
    <property type="match status" value="1"/>
</dbReference>
<dbReference type="PANTHER" id="PTHR21310:SF15">
    <property type="entry name" value="AMINOGLYCOSIDE PHOSPHOTRANSFERASE DOMAIN-CONTAINING PROTEIN"/>
    <property type="match status" value="1"/>
</dbReference>
<accession>A0ABQ8KK13</accession>
<comment type="caution">
    <text evidence="2">The sequence shown here is derived from an EMBL/GenBank/DDBJ whole genome shotgun (WGS) entry which is preliminary data.</text>
</comment>